<evidence type="ECO:0000313" key="9">
    <source>
        <dbReference type="EMBL" id="RVW10366.1"/>
    </source>
</evidence>
<evidence type="ECO:0000256" key="2">
    <source>
        <dbReference type="ARBA" id="ARBA00005340"/>
    </source>
</evidence>
<accession>A0A438BH60</accession>
<dbReference type="GO" id="GO:0003906">
    <property type="term" value="F:DNA-(apurinic or apyrimidinic site) endonuclease activity"/>
    <property type="evidence" value="ECO:0007669"/>
    <property type="project" value="TreeGrafter"/>
</dbReference>
<dbReference type="RefSeq" id="WP_127914788.1">
    <property type="nucleotide sequence ID" value="NZ_RKLP01000002.1"/>
</dbReference>
<evidence type="ECO:0000256" key="3">
    <source>
        <dbReference type="ARBA" id="ARBA00022723"/>
    </source>
</evidence>
<evidence type="ECO:0000256" key="6">
    <source>
        <dbReference type="ARBA" id="ARBA00022833"/>
    </source>
</evidence>
<dbReference type="InterPro" id="IPR001719">
    <property type="entry name" value="AP_endonuc_2"/>
</dbReference>
<dbReference type="GO" id="GO:0008833">
    <property type="term" value="F:deoxyribonuclease IV (phage-T4-induced) activity"/>
    <property type="evidence" value="ECO:0007669"/>
    <property type="project" value="UniProtKB-EC"/>
</dbReference>
<name>A0A438BH60_9NOCA</name>
<evidence type="ECO:0000256" key="7">
    <source>
        <dbReference type="ARBA" id="ARBA00023204"/>
    </source>
</evidence>
<dbReference type="GO" id="GO:0008270">
    <property type="term" value="F:zinc ion binding"/>
    <property type="evidence" value="ECO:0007669"/>
    <property type="project" value="InterPro"/>
</dbReference>
<comment type="caution">
    <text evidence="9">The sequence shown here is derived from an EMBL/GenBank/DDBJ whole genome shotgun (WGS) entry which is preliminary data.</text>
</comment>
<comment type="similarity">
    <text evidence="2">Belongs to the AP endonuclease 2 family.</text>
</comment>
<dbReference type="PANTHER" id="PTHR21445">
    <property type="entry name" value="ENDONUCLEASE IV ENDODEOXYRIBONUCLEASE IV"/>
    <property type="match status" value="1"/>
</dbReference>
<dbReference type="InterPro" id="IPR013022">
    <property type="entry name" value="Xyl_isomerase-like_TIM-brl"/>
</dbReference>
<evidence type="ECO:0000313" key="10">
    <source>
        <dbReference type="Proteomes" id="UP000286208"/>
    </source>
</evidence>
<dbReference type="InterPro" id="IPR018246">
    <property type="entry name" value="AP_endonuc_F2_Zn_BS"/>
</dbReference>
<keyword evidence="3" id="KW-0479">Metal-binding</keyword>
<keyword evidence="4" id="KW-0227">DNA damage</keyword>
<evidence type="ECO:0000256" key="5">
    <source>
        <dbReference type="ARBA" id="ARBA00022801"/>
    </source>
</evidence>
<feature type="domain" description="Xylose isomerase-like TIM barrel" evidence="8">
    <location>
        <begin position="18"/>
        <end position="253"/>
    </location>
</feature>
<dbReference type="SUPFAM" id="SSF51658">
    <property type="entry name" value="Xylose isomerase-like"/>
    <property type="match status" value="1"/>
</dbReference>
<reference evidence="9 10" key="1">
    <citation type="submission" date="2018-11" db="EMBL/GenBank/DDBJ databases">
        <title>Rhodococcus spongicola sp. nov. and Rhodococcus xishaensis sp. nov. from marine sponges.</title>
        <authorList>
            <person name="Li L."/>
            <person name="Lin H.W."/>
        </authorList>
    </citation>
    <scope>NUCLEOTIDE SEQUENCE [LARGE SCALE GENOMIC DNA]</scope>
    <source>
        <strain evidence="9 10">CCTCC AB2014297</strain>
    </source>
</reference>
<dbReference type="InterPro" id="IPR036237">
    <property type="entry name" value="Xyl_isomerase-like_sf"/>
</dbReference>
<dbReference type="GO" id="GO:0003677">
    <property type="term" value="F:DNA binding"/>
    <property type="evidence" value="ECO:0007669"/>
    <property type="project" value="InterPro"/>
</dbReference>
<protein>
    <submittedName>
        <fullName evidence="9">Deoxyribonuclease IV</fullName>
        <ecNumber evidence="9">3.1.21.2</ecNumber>
    </submittedName>
</protein>
<evidence type="ECO:0000256" key="1">
    <source>
        <dbReference type="ARBA" id="ARBA00001947"/>
    </source>
</evidence>
<keyword evidence="7" id="KW-0234">DNA repair</keyword>
<keyword evidence="10" id="KW-1185">Reference proteome</keyword>
<keyword evidence="5 9" id="KW-0378">Hydrolase</keyword>
<dbReference type="PROSITE" id="PS00730">
    <property type="entry name" value="AP_NUCLEASE_F2_2"/>
    <property type="match status" value="1"/>
</dbReference>
<organism evidence="9 10">
    <name type="scientific">Prescottella agglutinans</name>
    <dbReference type="NCBI Taxonomy" id="1644129"/>
    <lineage>
        <taxon>Bacteria</taxon>
        <taxon>Bacillati</taxon>
        <taxon>Actinomycetota</taxon>
        <taxon>Actinomycetes</taxon>
        <taxon>Mycobacteriales</taxon>
        <taxon>Nocardiaceae</taxon>
        <taxon>Prescottella</taxon>
    </lineage>
</organism>
<dbReference type="GO" id="GO:0008081">
    <property type="term" value="F:phosphoric diester hydrolase activity"/>
    <property type="evidence" value="ECO:0007669"/>
    <property type="project" value="TreeGrafter"/>
</dbReference>
<comment type="cofactor">
    <cofactor evidence="1">
        <name>Zn(2+)</name>
        <dbReference type="ChEBI" id="CHEBI:29105"/>
    </cofactor>
</comment>
<proteinExistence type="inferred from homology"/>
<dbReference type="Gene3D" id="3.20.20.150">
    <property type="entry name" value="Divalent-metal-dependent TIM barrel enzymes"/>
    <property type="match status" value="1"/>
</dbReference>
<dbReference type="PANTHER" id="PTHR21445:SF0">
    <property type="entry name" value="APURINIC-APYRIMIDINIC ENDONUCLEASE"/>
    <property type="match status" value="1"/>
</dbReference>
<dbReference type="GO" id="GO:0006284">
    <property type="term" value="P:base-excision repair"/>
    <property type="evidence" value="ECO:0007669"/>
    <property type="project" value="TreeGrafter"/>
</dbReference>
<dbReference type="OrthoDB" id="9805666at2"/>
<dbReference type="EC" id="3.1.21.2" evidence="9"/>
<dbReference type="PROSITE" id="PS51432">
    <property type="entry name" value="AP_NUCLEASE_F2_4"/>
    <property type="match status" value="1"/>
</dbReference>
<dbReference type="NCBIfam" id="NF002198">
    <property type="entry name" value="PRK01060.1-3"/>
    <property type="match status" value="1"/>
</dbReference>
<evidence type="ECO:0000259" key="8">
    <source>
        <dbReference type="Pfam" id="PF01261"/>
    </source>
</evidence>
<dbReference type="EMBL" id="RKLP01000002">
    <property type="protein sequence ID" value="RVW10366.1"/>
    <property type="molecule type" value="Genomic_DNA"/>
</dbReference>
<sequence length="258" mass="27610">MRIGAHVRQDADPIGAGERLGAEIVQLFLTDPQKWDKPEPHPQTERILQSPIDVVVHSSYVINVASLNNRLRMPSRKAVTDQAAAAADIGAVGLVVHGGHVRDGEDPAAGVANWRKLFERQQDKGGFPVPILIENTAGGDFAMARHLDAIARLWDAVGEFGAGFCLDTCHAWAGGEQLLGIVERVKAITGRIDLVHLNNSRDEFDSARDRHANLATGMIDPAMLTAVVSAADAPVILETPADGIADDLAYLRDALAGD</sequence>
<evidence type="ECO:0000256" key="4">
    <source>
        <dbReference type="ARBA" id="ARBA00022763"/>
    </source>
</evidence>
<keyword evidence="6" id="KW-0862">Zinc</keyword>
<gene>
    <name evidence="9" type="ORF">EGT67_04080</name>
</gene>
<dbReference type="AlphaFoldDB" id="A0A438BH60"/>
<dbReference type="Pfam" id="PF01261">
    <property type="entry name" value="AP_endonuc_2"/>
    <property type="match status" value="1"/>
</dbReference>
<dbReference type="SMART" id="SM00518">
    <property type="entry name" value="AP2Ec"/>
    <property type="match status" value="1"/>
</dbReference>
<dbReference type="Proteomes" id="UP000286208">
    <property type="component" value="Unassembled WGS sequence"/>
</dbReference>